<dbReference type="Gene3D" id="1.10.10.60">
    <property type="entry name" value="Homeodomain-like"/>
    <property type="match status" value="1"/>
</dbReference>
<dbReference type="InterPro" id="IPR050255">
    <property type="entry name" value="POU_domain_TF"/>
</dbReference>
<keyword evidence="2 6" id="KW-0238">DNA-binding</keyword>
<dbReference type="InterPro" id="IPR000327">
    <property type="entry name" value="POU_dom"/>
</dbReference>
<evidence type="ECO:0000256" key="1">
    <source>
        <dbReference type="ARBA" id="ARBA00004123"/>
    </source>
</evidence>
<dbReference type="Pfam" id="PF00157">
    <property type="entry name" value="Pou"/>
    <property type="match status" value="1"/>
</dbReference>
<dbReference type="Gene3D" id="1.10.260.40">
    <property type="entry name" value="lambda repressor-like DNA-binding domains"/>
    <property type="match status" value="1"/>
</dbReference>
<accession>A0AAD9JPB3</accession>
<feature type="domain" description="Homeobox" evidence="10">
    <location>
        <begin position="500"/>
        <end position="560"/>
    </location>
</feature>
<feature type="domain" description="POU-specific" evidence="11">
    <location>
        <begin position="404"/>
        <end position="478"/>
    </location>
</feature>
<evidence type="ECO:0000259" key="11">
    <source>
        <dbReference type="PROSITE" id="PS51179"/>
    </source>
</evidence>
<evidence type="ECO:0000313" key="13">
    <source>
        <dbReference type="Proteomes" id="UP001208570"/>
    </source>
</evidence>
<dbReference type="SUPFAM" id="SSF47413">
    <property type="entry name" value="lambda repressor-like DNA-binding domains"/>
    <property type="match status" value="1"/>
</dbReference>
<dbReference type="SUPFAM" id="SSF46689">
    <property type="entry name" value="Homeodomain-like"/>
    <property type="match status" value="1"/>
</dbReference>
<dbReference type="InterPro" id="IPR010982">
    <property type="entry name" value="Lambda_DNA-bd_dom_sf"/>
</dbReference>
<dbReference type="FunFam" id="1.10.260.40:FF:000001">
    <property type="entry name" value="POU domain protein"/>
    <property type="match status" value="1"/>
</dbReference>
<dbReference type="GO" id="GO:0005634">
    <property type="term" value="C:nucleus"/>
    <property type="evidence" value="ECO:0007669"/>
    <property type="project" value="UniProtKB-SubCell"/>
</dbReference>
<evidence type="ECO:0000256" key="7">
    <source>
        <dbReference type="RuleBase" id="RU000682"/>
    </source>
</evidence>
<evidence type="ECO:0000256" key="9">
    <source>
        <dbReference type="SAM" id="MobiDB-lite"/>
    </source>
</evidence>
<keyword evidence="5 6" id="KW-0539">Nucleus</keyword>
<dbReference type="AlphaFoldDB" id="A0AAD9JPB3"/>
<evidence type="ECO:0000256" key="2">
    <source>
        <dbReference type="ARBA" id="ARBA00023125"/>
    </source>
</evidence>
<dbReference type="GO" id="GO:0000978">
    <property type="term" value="F:RNA polymerase II cis-regulatory region sequence-specific DNA binding"/>
    <property type="evidence" value="ECO:0007669"/>
    <property type="project" value="TreeGrafter"/>
</dbReference>
<evidence type="ECO:0000256" key="4">
    <source>
        <dbReference type="ARBA" id="ARBA00023163"/>
    </source>
</evidence>
<dbReference type="GO" id="GO:0000981">
    <property type="term" value="F:DNA-binding transcription factor activity, RNA polymerase II-specific"/>
    <property type="evidence" value="ECO:0007669"/>
    <property type="project" value="InterPro"/>
</dbReference>
<evidence type="ECO:0000313" key="12">
    <source>
        <dbReference type="EMBL" id="KAK2156919.1"/>
    </source>
</evidence>
<keyword evidence="13" id="KW-1185">Reference proteome</keyword>
<evidence type="ECO:0000259" key="10">
    <source>
        <dbReference type="PROSITE" id="PS50071"/>
    </source>
</evidence>
<dbReference type="PROSITE" id="PS00027">
    <property type="entry name" value="HOMEOBOX_1"/>
    <property type="match status" value="1"/>
</dbReference>
<sequence length="729" mass="77698">MPVATADRFVIGMSVESCDIMDLTTNGMDTEPRGLSGVKIEKEDEFNNQDVTNEVLGLGIRQPSKAAEMSTPQALNLVSPRKKRTHLVEPDQVAAVTTEGQQNGTASSLLNTTAQTAIAQLPLSQAAAAGLIVQNQLGQPVLQLPVNIPPGLQLSAQDLSQLAQQAQQQIISQLAQQQILQSLQQKQQVSSAAQLTLPLQAQLLASVAQQQQQQTMGLQAAVSLQSTSLQQQALQTAALQLQAAQVANQVSVQPNSVTTASSTLSSSSPQKMSKSSTPQILILANPSALGGTGQAQILALATGQGSQAQQPLVLVNPTSQVVLPNQGAIQQALQAVLQQTSINQQQPVILSPANAAVTMSSTAAKSSTPASVVGTKSALQAQSMTTGLETLSQDHGTGVTAHPEENIDLEELELFAKTFKRRRIELGYTQGDVGLAMGKLYGNDFSQTTISRFEALNLSFKNMCKLKPLLQKWLEDADANPGITSPASLGDSPMSPEAIARRRKKRTSIENTIRVALEKHFIDNPKPTSEEISAMADSLQMEKEVVRVWFCNRRQKEKRINPPTSSAATQQLTPIVITPTSHSLGSHQSDTGCVITKAVSVGQSGNITVKGSSTPSFTILTKDGHALLPSVRSLQQHNQSAQHLQTHSELEELSSNDVNNLLFQRSSSQSPIESQQTTTLSDLILHPNTYVIANGTHSALITTSSDFMNTAAKMSQPVTVTNGSQDDMA</sequence>
<keyword evidence="3 6" id="KW-0371">Homeobox</keyword>
<dbReference type="PRINTS" id="PR00028">
    <property type="entry name" value="POUDOMAIN"/>
</dbReference>
<dbReference type="PROSITE" id="PS50071">
    <property type="entry name" value="HOMEOBOX_2"/>
    <property type="match status" value="1"/>
</dbReference>
<organism evidence="12 13">
    <name type="scientific">Paralvinella palmiformis</name>
    <dbReference type="NCBI Taxonomy" id="53620"/>
    <lineage>
        <taxon>Eukaryota</taxon>
        <taxon>Metazoa</taxon>
        <taxon>Spiralia</taxon>
        <taxon>Lophotrochozoa</taxon>
        <taxon>Annelida</taxon>
        <taxon>Polychaeta</taxon>
        <taxon>Sedentaria</taxon>
        <taxon>Canalipalpata</taxon>
        <taxon>Terebellida</taxon>
        <taxon>Terebelliformia</taxon>
        <taxon>Alvinellidae</taxon>
        <taxon>Paralvinella</taxon>
    </lineage>
</organism>
<comment type="subcellular location">
    <subcellularLocation>
        <location evidence="1 6 7">Nucleus</location>
    </subcellularLocation>
</comment>
<dbReference type="EMBL" id="JAODUP010000202">
    <property type="protein sequence ID" value="KAK2156919.1"/>
    <property type="molecule type" value="Genomic_DNA"/>
</dbReference>
<dbReference type="FunFam" id="1.10.10.60:FF:000005">
    <property type="entry name" value="POU domain protein"/>
    <property type="match status" value="1"/>
</dbReference>
<dbReference type="PROSITE" id="PS00035">
    <property type="entry name" value="POU_1"/>
    <property type="match status" value="1"/>
</dbReference>
<feature type="DNA-binding region" description="Homeobox" evidence="6">
    <location>
        <begin position="502"/>
        <end position="561"/>
    </location>
</feature>
<dbReference type="SMART" id="SM00352">
    <property type="entry name" value="POU"/>
    <property type="match status" value="1"/>
</dbReference>
<dbReference type="PROSITE" id="PS00465">
    <property type="entry name" value="POU_2"/>
    <property type="match status" value="1"/>
</dbReference>
<dbReference type="PROSITE" id="PS51179">
    <property type="entry name" value="POU_3"/>
    <property type="match status" value="1"/>
</dbReference>
<evidence type="ECO:0000256" key="5">
    <source>
        <dbReference type="ARBA" id="ARBA00023242"/>
    </source>
</evidence>
<evidence type="ECO:0000256" key="8">
    <source>
        <dbReference type="RuleBase" id="RU361194"/>
    </source>
</evidence>
<evidence type="ECO:0000256" key="3">
    <source>
        <dbReference type="ARBA" id="ARBA00023155"/>
    </source>
</evidence>
<keyword evidence="4 8" id="KW-0804">Transcription</keyword>
<gene>
    <name evidence="12" type="ORF">LSH36_202g07000</name>
</gene>
<dbReference type="Proteomes" id="UP001208570">
    <property type="component" value="Unassembled WGS sequence"/>
</dbReference>
<dbReference type="InterPro" id="IPR001356">
    <property type="entry name" value="HD"/>
</dbReference>
<dbReference type="InterPro" id="IPR013847">
    <property type="entry name" value="POU"/>
</dbReference>
<dbReference type="Pfam" id="PF00046">
    <property type="entry name" value="Homeodomain"/>
    <property type="match status" value="1"/>
</dbReference>
<comment type="similarity">
    <text evidence="8">Belongs to the POU transcription factor family.</text>
</comment>
<comment type="caution">
    <text evidence="12">The sequence shown here is derived from an EMBL/GenBank/DDBJ whole genome shotgun (WGS) entry which is preliminary data.</text>
</comment>
<dbReference type="CDD" id="cd00086">
    <property type="entry name" value="homeodomain"/>
    <property type="match status" value="1"/>
</dbReference>
<reference evidence="12" key="1">
    <citation type="journal article" date="2023" name="Mol. Biol. Evol.">
        <title>Third-Generation Sequencing Reveals the Adaptive Role of the Epigenome in Three Deep-Sea Polychaetes.</title>
        <authorList>
            <person name="Perez M."/>
            <person name="Aroh O."/>
            <person name="Sun Y."/>
            <person name="Lan Y."/>
            <person name="Juniper S.K."/>
            <person name="Young C.R."/>
            <person name="Angers B."/>
            <person name="Qian P.Y."/>
        </authorList>
    </citation>
    <scope>NUCLEOTIDE SEQUENCE</scope>
    <source>
        <strain evidence="12">P08H-3</strain>
    </source>
</reference>
<evidence type="ECO:0000256" key="6">
    <source>
        <dbReference type="PROSITE-ProRule" id="PRU00108"/>
    </source>
</evidence>
<name>A0AAD9JPB3_9ANNE</name>
<dbReference type="PANTHER" id="PTHR11636">
    <property type="entry name" value="POU DOMAIN"/>
    <property type="match status" value="1"/>
</dbReference>
<dbReference type="PANTHER" id="PTHR11636:SF76">
    <property type="entry name" value="PROTEIN NUBBIN"/>
    <property type="match status" value="1"/>
</dbReference>
<feature type="region of interest" description="Disordered" evidence="9">
    <location>
        <begin position="484"/>
        <end position="505"/>
    </location>
</feature>
<protein>
    <recommendedName>
        <fullName evidence="8">POU domain protein</fullName>
    </recommendedName>
</protein>
<dbReference type="InterPro" id="IPR017970">
    <property type="entry name" value="Homeobox_CS"/>
</dbReference>
<dbReference type="InterPro" id="IPR009057">
    <property type="entry name" value="Homeodomain-like_sf"/>
</dbReference>
<dbReference type="SMART" id="SM00389">
    <property type="entry name" value="HOX"/>
    <property type="match status" value="1"/>
</dbReference>
<proteinExistence type="inferred from homology"/>